<evidence type="ECO:0000313" key="2">
    <source>
        <dbReference type="Proteomes" id="UP000238322"/>
    </source>
</evidence>
<proteinExistence type="predicted"/>
<dbReference type="AlphaFoldDB" id="A0A2S8FQQ8"/>
<accession>A0A2S8FQQ8</accession>
<dbReference type="EMBL" id="PUHY01000010">
    <property type="protein sequence ID" value="PQO34516.1"/>
    <property type="molecule type" value="Genomic_DNA"/>
</dbReference>
<sequence length="59" mass="6899">MLHGDRLLFGLALSDTLLHFPHQTTDFGERITRWKILGWIGTKPTRALVVIVTRIWLTW</sequence>
<organism evidence="1 2">
    <name type="scientific">Blastopirellula marina</name>
    <dbReference type="NCBI Taxonomy" id="124"/>
    <lineage>
        <taxon>Bacteria</taxon>
        <taxon>Pseudomonadati</taxon>
        <taxon>Planctomycetota</taxon>
        <taxon>Planctomycetia</taxon>
        <taxon>Pirellulales</taxon>
        <taxon>Pirellulaceae</taxon>
        <taxon>Blastopirellula</taxon>
    </lineage>
</organism>
<protein>
    <submittedName>
        <fullName evidence="1">Uncharacterized protein</fullName>
    </submittedName>
</protein>
<reference evidence="1 2" key="1">
    <citation type="submission" date="2018-02" db="EMBL/GenBank/DDBJ databases">
        <title>Comparative genomes isolates from brazilian mangrove.</title>
        <authorList>
            <person name="Araujo J.E."/>
            <person name="Taketani R.G."/>
            <person name="Silva M.C.P."/>
            <person name="Loureco M.V."/>
            <person name="Andreote F.D."/>
        </authorList>
    </citation>
    <scope>NUCLEOTIDE SEQUENCE [LARGE SCALE GENOMIC DNA]</scope>
    <source>
        <strain evidence="1 2">Hex-1 MGV</strain>
    </source>
</reference>
<gene>
    <name evidence="1" type="ORF">C5Y83_13440</name>
</gene>
<evidence type="ECO:0000313" key="1">
    <source>
        <dbReference type="EMBL" id="PQO34516.1"/>
    </source>
</evidence>
<name>A0A2S8FQQ8_9BACT</name>
<dbReference type="Proteomes" id="UP000238322">
    <property type="component" value="Unassembled WGS sequence"/>
</dbReference>
<comment type="caution">
    <text evidence="1">The sequence shown here is derived from an EMBL/GenBank/DDBJ whole genome shotgun (WGS) entry which is preliminary data.</text>
</comment>